<dbReference type="Proteomes" id="UP000663842">
    <property type="component" value="Unassembled WGS sequence"/>
</dbReference>
<feature type="region of interest" description="Disordered" evidence="1">
    <location>
        <begin position="78"/>
        <end position="125"/>
    </location>
</feature>
<feature type="region of interest" description="Disordered" evidence="1">
    <location>
        <begin position="1"/>
        <end position="22"/>
    </location>
</feature>
<dbReference type="AlphaFoldDB" id="A0A816RA70"/>
<name>A0A816RA70_9BILA</name>
<accession>A0A816RA70</accession>
<feature type="compositionally biased region" description="Polar residues" evidence="1">
    <location>
        <begin position="1"/>
        <end position="11"/>
    </location>
</feature>
<evidence type="ECO:0000313" key="4">
    <source>
        <dbReference type="Proteomes" id="UP000663887"/>
    </source>
</evidence>
<feature type="region of interest" description="Disordered" evidence="1">
    <location>
        <begin position="324"/>
        <end position="343"/>
    </location>
</feature>
<dbReference type="InterPro" id="IPR036514">
    <property type="entry name" value="SGNH_hydro_sf"/>
</dbReference>
<protein>
    <submittedName>
        <fullName evidence="2">Uncharacterized protein</fullName>
    </submittedName>
</protein>
<proteinExistence type="predicted"/>
<evidence type="ECO:0000256" key="1">
    <source>
        <dbReference type="SAM" id="MobiDB-lite"/>
    </source>
</evidence>
<dbReference type="EMBL" id="CAJOBF010005477">
    <property type="protein sequence ID" value="CAF4176760.1"/>
    <property type="molecule type" value="Genomic_DNA"/>
</dbReference>
<comment type="caution">
    <text evidence="2">The sequence shown here is derived from an EMBL/GenBank/DDBJ whole genome shotgun (WGS) entry which is preliminary data.</text>
</comment>
<dbReference type="EMBL" id="CAJNRG010004868">
    <property type="protein sequence ID" value="CAF2070155.1"/>
    <property type="molecule type" value="Genomic_DNA"/>
</dbReference>
<evidence type="ECO:0000313" key="3">
    <source>
        <dbReference type="EMBL" id="CAF4176760.1"/>
    </source>
</evidence>
<dbReference type="Gene3D" id="3.40.50.1110">
    <property type="entry name" value="SGNH hydrolase"/>
    <property type="match status" value="1"/>
</dbReference>
<feature type="compositionally biased region" description="Polar residues" evidence="1">
    <location>
        <begin position="88"/>
        <end position="99"/>
    </location>
</feature>
<reference evidence="2" key="1">
    <citation type="submission" date="2021-02" db="EMBL/GenBank/DDBJ databases">
        <authorList>
            <person name="Nowell W R."/>
        </authorList>
    </citation>
    <scope>NUCLEOTIDE SEQUENCE</scope>
</reference>
<dbReference type="SUPFAM" id="SSF52266">
    <property type="entry name" value="SGNH hydrolase"/>
    <property type="match status" value="1"/>
</dbReference>
<dbReference type="Proteomes" id="UP000663887">
    <property type="component" value="Unassembled WGS sequence"/>
</dbReference>
<organism evidence="2 4">
    <name type="scientific">Rotaria magnacalcarata</name>
    <dbReference type="NCBI Taxonomy" id="392030"/>
    <lineage>
        <taxon>Eukaryota</taxon>
        <taxon>Metazoa</taxon>
        <taxon>Spiralia</taxon>
        <taxon>Gnathifera</taxon>
        <taxon>Rotifera</taxon>
        <taxon>Eurotatoria</taxon>
        <taxon>Bdelloidea</taxon>
        <taxon>Philodinida</taxon>
        <taxon>Philodinidae</taxon>
        <taxon>Rotaria</taxon>
    </lineage>
</organism>
<gene>
    <name evidence="3" type="ORF">UXM345_LOCUS26609</name>
    <name evidence="2" type="ORF">XDN619_LOCUS12381</name>
</gene>
<evidence type="ECO:0000313" key="2">
    <source>
        <dbReference type="EMBL" id="CAF2070155.1"/>
    </source>
</evidence>
<sequence>MNIHFNNQNINHRPAHTFATRPPPITNTSYIHLRPSYINTKPNLYGATQRKDFHPYRKFQTGSTTTFSGYTNISNYFPSKPQNDHATHISSTNNTNNRKIPSLMSFDDFQQPPRKNRRSFQHAEQYKNQVQSIPNNMIKSYEHANYTKPTTLNKFSGLILSDSICKYVRQEQVSTTNIKVNTSFESGCDCSRMLNFLEKKQQIEETHIFQTDFLVFSLCTNDVANLGADIAIQQCHHFIQRVRQLFPRVKAICSSDIDENNQKFNRLLQMLSKQMNFQIIDAHFQHQHMHQDGLHPSIQSGRILTEKALYNWFTTQSQRFSLDNEDNQQHHHHHQHQQQHPQQ</sequence>